<feature type="compositionally biased region" description="Acidic residues" evidence="1">
    <location>
        <begin position="142"/>
        <end position="153"/>
    </location>
</feature>
<feature type="compositionally biased region" description="Low complexity" evidence="1">
    <location>
        <begin position="200"/>
        <end position="218"/>
    </location>
</feature>
<feature type="chain" id="PRO_5045158796" evidence="2">
    <location>
        <begin position="29"/>
        <end position="350"/>
    </location>
</feature>
<feature type="region of interest" description="Disordered" evidence="1">
    <location>
        <begin position="33"/>
        <end position="55"/>
    </location>
</feature>
<evidence type="ECO:0000313" key="3">
    <source>
        <dbReference type="Proteomes" id="UP001652628"/>
    </source>
</evidence>
<evidence type="ECO:0000313" key="4">
    <source>
        <dbReference type="RefSeq" id="XP_036671353.3"/>
    </source>
</evidence>
<feature type="region of interest" description="Disordered" evidence="1">
    <location>
        <begin position="114"/>
        <end position="264"/>
    </location>
</feature>
<gene>
    <name evidence="4" type="primary">LOC108005532</name>
</gene>
<keyword evidence="2" id="KW-0732">Signal</keyword>
<proteinExistence type="predicted"/>
<accession>A0AB40A4E8</accession>
<feature type="compositionally biased region" description="Polar residues" evidence="1">
    <location>
        <begin position="222"/>
        <end position="251"/>
    </location>
</feature>
<protein>
    <submittedName>
        <fullName evidence="4">Uncharacterized protein</fullName>
    </submittedName>
</protein>
<dbReference type="Proteomes" id="UP001652628">
    <property type="component" value="Chromosome 3"/>
</dbReference>
<sequence length="350" mass="38937">MGARSIETRTWKIELLILLSGVLLTVRAAPAEATEDVTHPPPDQLQTESRSRKDTVLVVDEDLDGRNAYINNKFVPSEPAEVLDEEQNAPLYEILQKQMEQVLASSAPNDPVYEQRENQKRRDQQPPHQPPYFSGEDRDGDLQDDYEDEEDQTDQGYALDPEKPDAVAGSPEEEDQNEASYQAPSHPSSTTRRPHRRRSTSTTAQPRTTRTRSTAQPRITARPSNQTSTTEPPPNASTTSHRPIIGSSTHLKANPHPGNSLASDPQVYQHKRRVVFKTISTGSQFVNSPIGDLMIKFSIGFANPAAPVESVSSSRSPSSSNDAVLRALSQNFIRNLELQKLKRSNKVQKD</sequence>
<evidence type="ECO:0000256" key="1">
    <source>
        <dbReference type="SAM" id="MobiDB-lite"/>
    </source>
</evidence>
<dbReference type="RefSeq" id="XP_036671353.3">
    <property type="nucleotide sequence ID" value="XM_036815458.3"/>
</dbReference>
<dbReference type="GeneID" id="108005532"/>
<keyword evidence="3" id="KW-1185">Reference proteome</keyword>
<reference evidence="4" key="1">
    <citation type="submission" date="2025-08" db="UniProtKB">
        <authorList>
            <consortium name="RefSeq"/>
        </authorList>
    </citation>
    <scope>IDENTIFICATION</scope>
</reference>
<feature type="compositionally biased region" description="Basic and acidic residues" evidence="1">
    <location>
        <begin position="114"/>
        <end position="125"/>
    </location>
</feature>
<dbReference type="AlphaFoldDB" id="A0AB40A4E8"/>
<feature type="signal peptide" evidence="2">
    <location>
        <begin position="1"/>
        <end position="28"/>
    </location>
</feature>
<evidence type="ECO:0000256" key="2">
    <source>
        <dbReference type="SAM" id="SignalP"/>
    </source>
</evidence>
<name>A0AB40A4E8_DROSZ</name>
<organism evidence="3 4">
    <name type="scientific">Drosophila suzukii</name>
    <name type="common">Spotted-wing drosophila fruit fly</name>
    <dbReference type="NCBI Taxonomy" id="28584"/>
    <lineage>
        <taxon>Eukaryota</taxon>
        <taxon>Metazoa</taxon>
        <taxon>Ecdysozoa</taxon>
        <taxon>Arthropoda</taxon>
        <taxon>Hexapoda</taxon>
        <taxon>Insecta</taxon>
        <taxon>Pterygota</taxon>
        <taxon>Neoptera</taxon>
        <taxon>Endopterygota</taxon>
        <taxon>Diptera</taxon>
        <taxon>Brachycera</taxon>
        <taxon>Muscomorpha</taxon>
        <taxon>Ephydroidea</taxon>
        <taxon>Drosophilidae</taxon>
        <taxon>Drosophila</taxon>
        <taxon>Sophophora</taxon>
    </lineage>
</organism>